<reference evidence="3" key="1">
    <citation type="submission" date="2022-06" db="EMBL/GenBank/DDBJ databases">
        <title>Complete genome sequences of two strains of the flax pathogen Septoria linicola.</title>
        <authorList>
            <person name="Lapalu N."/>
            <person name="Simon A."/>
            <person name="Demenou B."/>
            <person name="Paumier D."/>
            <person name="Guillot M.-P."/>
            <person name="Gout L."/>
            <person name="Valade R."/>
        </authorList>
    </citation>
    <scope>NUCLEOTIDE SEQUENCE</scope>
    <source>
        <strain evidence="3">SE15195</strain>
    </source>
</reference>
<evidence type="ECO:0000313" key="3">
    <source>
        <dbReference type="EMBL" id="USW52213.1"/>
    </source>
</evidence>
<evidence type="ECO:0000256" key="1">
    <source>
        <dbReference type="ARBA" id="ARBA00034772"/>
    </source>
</evidence>
<dbReference type="Gene3D" id="1.20.200.10">
    <property type="entry name" value="Fumarase/aspartase (Central domain)"/>
    <property type="match status" value="1"/>
</dbReference>
<dbReference type="InterPro" id="IPR000362">
    <property type="entry name" value="Fumarate_lyase_fam"/>
</dbReference>
<dbReference type="SMART" id="SM00998">
    <property type="entry name" value="ADSL_C"/>
    <property type="match status" value="1"/>
</dbReference>
<dbReference type="PANTHER" id="PTHR43172">
    <property type="entry name" value="ADENYLOSUCCINATE LYASE"/>
    <property type="match status" value="1"/>
</dbReference>
<protein>
    <submittedName>
        <fullName evidence="3">Fumarate lyase family, L-Aspartase, adenylosuccinate lyase, fumarase/histidase</fullName>
    </submittedName>
</protein>
<organism evidence="3 4">
    <name type="scientific">Septoria linicola</name>
    <dbReference type="NCBI Taxonomy" id="215465"/>
    <lineage>
        <taxon>Eukaryota</taxon>
        <taxon>Fungi</taxon>
        <taxon>Dikarya</taxon>
        <taxon>Ascomycota</taxon>
        <taxon>Pezizomycotina</taxon>
        <taxon>Dothideomycetes</taxon>
        <taxon>Dothideomycetidae</taxon>
        <taxon>Mycosphaerellales</taxon>
        <taxon>Mycosphaerellaceae</taxon>
        <taxon>Septoria</taxon>
    </lineage>
</organism>
<dbReference type="Gene3D" id="1.10.40.30">
    <property type="entry name" value="Fumarase/aspartase (C-terminal domain)"/>
    <property type="match status" value="1"/>
</dbReference>
<feature type="domain" description="Adenylosuccinate lyase C-terminal" evidence="2">
    <location>
        <begin position="383"/>
        <end position="463"/>
    </location>
</feature>
<dbReference type="SUPFAM" id="SSF48557">
    <property type="entry name" value="L-aspartase-like"/>
    <property type="match status" value="1"/>
</dbReference>
<proteinExistence type="inferred from homology"/>
<dbReference type="CDD" id="cd01597">
    <property type="entry name" value="pCLME"/>
    <property type="match status" value="1"/>
</dbReference>
<sequence length="472" mass="52574">MTTVIDSQIFGNVFSTPEISGIWSDKQRTKYFLDFEIALAKAQAKLGIIPQKACDEIVKQSTLENLDFDELRKQTELIGYPVLPVVQQLVKRINAVEAGLGEWLHWGTTTQDLTDTAVVLQLRDTLELVEQSLDSIIKSLIKLCKEHHSTPMAARSNLQQAVPISFGFKLARLLAQFQRHKQRLQELRPRLLVAQFSGAAGTLATITPETSYSVIESSQDDVEPLAMRCQELFAAEIGLAVPEIAWHTERDNLAEVANYLAVLTATCAKFATDLKLMMQLEVGEAREPYVPHRGSSSTMPQKRNPIGCAYICSMASSVRTMASGIVEAVVADFERSTGPWEIEWIMLPQICALSHACLKQTHYLLDGLEVDEKGMQRNLELSKGAIVSEAVMMGLGKSIGRQYAHDLVYDLCRRAQLEEKSLLELLKEDKEVQRAGLADGELERLCDPASYVGLSEYMTDKVLKTVERAQTT</sequence>
<dbReference type="Pfam" id="PF00206">
    <property type="entry name" value="Lyase_1"/>
    <property type="match status" value="1"/>
</dbReference>
<dbReference type="PRINTS" id="PR00149">
    <property type="entry name" value="FUMRATELYASE"/>
</dbReference>
<dbReference type="InterPro" id="IPR019468">
    <property type="entry name" value="AdenyloSucc_lyase_C"/>
</dbReference>
<dbReference type="InterPro" id="IPR022761">
    <property type="entry name" value="Fumarate_lyase_N"/>
</dbReference>
<dbReference type="Gene3D" id="1.10.275.10">
    <property type="entry name" value="Fumarase/aspartase (N-terminal domain)"/>
    <property type="match status" value="1"/>
</dbReference>
<dbReference type="GO" id="GO:0016829">
    <property type="term" value="F:lyase activity"/>
    <property type="evidence" value="ECO:0007669"/>
    <property type="project" value="UniProtKB-KW"/>
</dbReference>
<dbReference type="Pfam" id="PF10397">
    <property type="entry name" value="ADSL_C"/>
    <property type="match status" value="1"/>
</dbReference>
<evidence type="ECO:0000259" key="2">
    <source>
        <dbReference type="SMART" id="SM00998"/>
    </source>
</evidence>
<dbReference type="PANTHER" id="PTHR43172:SF2">
    <property type="entry name" value="ADENYLOSUCCINATE LYASE C-TERMINAL DOMAIN-CONTAINING PROTEIN"/>
    <property type="match status" value="1"/>
</dbReference>
<comment type="similarity">
    <text evidence="1">Belongs to the class-II fumarase/aspartase family.</text>
</comment>
<evidence type="ECO:0000313" key="4">
    <source>
        <dbReference type="Proteomes" id="UP001056384"/>
    </source>
</evidence>
<dbReference type="InterPro" id="IPR024083">
    <property type="entry name" value="Fumarase/histidase_N"/>
</dbReference>
<keyword evidence="3" id="KW-0456">Lyase</keyword>
<name>A0A9Q9AU71_9PEZI</name>
<dbReference type="EMBL" id="CP099421">
    <property type="protein sequence ID" value="USW52213.1"/>
    <property type="molecule type" value="Genomic_DNA"/>
</dbReference>
<dbReference type="AlphaFoldDB" id="A0A9Q9AU71"/>
<gene>
    <name evidence="3" type="ORF">Slin15195_G055320</name>
</gene>
<dbReference type="InterPro" id="IPR008948">
    <property type="entry name" value="L-Aspartase-like"/>
</dbReference>
<accession>A0A9Q9AU71</accession>
<keyword evidence="4" id="KW-1185">Reference proteome</keyword>
<dbReference type="PRINTS" id="PR00145">
    <property type="entry name" value="ARGSUCLYASE"/>
</dbReference>
<dbReference type="Proteomes" id="UP001056384">
    <property type="component" value="Chromosome 4"/>
</dbReference>